<dbReference type="SUPFAM" id="SSF50969">
    <property type="entry name" value="YVTN repeat-like/Quinoprotein amine dehydrogenase"/>
    <property type="match status" value="1"/>
</dbReference>
<dbReference type="Pfam" id="PF07676">
    <property type="entry name" value="PD40"/>
    <property type="match status" value="1"/>
</dbReference>
<evidence type="ECO:0008006" key="5">
    <source>
        <dbReference type="Google" id="ProtNLM"/>
    </source>
</evidence>
<dbReference type="InterPro" id="IPR011659">
    <property type="entry name" value="WD40"/>
</dbReference>
<feature type="signal peptide" evidence="2">
    <location>
        <begin position="1"/>
        <end position="17"/>
    </location>
</feature>
<dbReference type="Proteomes" id="UP001401887">
    <property type="component" value="Unassembled WGS sequence"/>
</dbReference>
<evidence type="ECO:0000313" key="3">
    <source>
        <dbReference type="EMBL" id="GAA5514678.1"/>
    </source>
</evidence>
<feature type="repeat" description="WD" evidence="1">
    <location>
        <begin position="138"/>
        <end position="169"/>
    </location>
</feature>
<dbReference type="InterPro" id="IPR001680">
    <property type="entry name" value="WD40_rpt"/>
</dbReference>
<evidence type="ECO:0000256" key="2">
    <source>
        <dbReference type="SAM" id="SignalP"/>
    </source>
</evidence>
<gene>
    <name evidence="3" type="ORF">Dcar01_03434</name>
</gene>
<reference evidence="3 4" key="1">
    <citation type="submission" date="2024-02" db="EMBL/GenBank/DDBJ databases">
        <title>Deinococcus carri NBRC 110142.</title>
        <authorList>
            <person name="Ichikawa N."/>
            <person name="Katano-Makiyama Y."/>
            <person name="Hidaka K."/>
        </authorList>
    </citation>
    <scope>NUCLEOTIDE SEQUENCE [LARGE SCALE GENOMIC DNA]</scope>
    <source>
        <strain evidence="3 4">NBRC 110142</strain>
    </source>
</reference>
<dbReference type="RefSeq" id="WP_345467679.1">
    <property type="nucleotide sequence ID" value="NZ_BAABRP010000022.1"/>
</dbReference>
<keyword evidence="2" id="KW-0732">Signal</keyword>
<protein>
    <recommendedName>
        <fullName evidence="5">WD40 repeat domain-containing protein</fullName>
    </recommendedName>
</protein>
<sequence length="295" mass="31456">MRRLFALLAALSLSAQAAPSALIPPEPLELVGIAPDAAPGQPGAPVTGVLAVRAYGGSTVKLYDAATARQRREVLLPPEVVLTVPPALSPDGKWLAVALTPDPDTREGRVGILSTFPVFPPAFRVVLKSEGLRGSRNFAFSPDGTRLAVGNRDGYVQLWDWQAGQRLNTVKSTIDPDWLSFSPDGRFFTPHFRGQTATQLLDGHTGAPVNTLRGVGYGMFTPDGHFIASGGRYLSLPSGEKVTSPAYLKGGVTVQGYSRDGKRVLVQLPTPASTPRPHLTFARGRRWANAGPPHP</sequence>
<proteinExistence type="predicted"/>
<evidence type="ECO:0000256" key="1">
    <source>
        <dbReference type="PROSITE-ProRule" id="PRU00221"/>
    </source>
</evidence>
<accession>A0ABP9WBI5</accession>
<dbReference type="EMBL" id="BAABRP010000022">
    <property type="protein sequence ID" value="GAA5514678.1"/>
    <property type="molecule type" value="Genomic_DNA"/>
</dbReference>
<comment type="caution">
    <text evidence="3">The sequence shown here is derived from an EMBL/GenBank/DDBJ whole genome shotgun (WGS) entry which is preliminary data.</text>
</comment>
<dbReference type="Pfam" id="PF00400">
    <property type="entry name" value="WD40"/>
    <property type="match status" value="2"/>
</dbReference>
<dbReference type="InterPro" id="IPR011044">
    <property type="entry name" value="Quino_amine_DH_bsu"/>
</dbReference>
<feature type="chain" id="PRO_5046887493" description="WD40 repeat domain-containing protein" evidence="2">
    <location>
        <begin position="18"/>
        <end position="295"/>
    </location>
</feature>
<keyword evidence="4" id="KW-1185">Reference proteome</keyword>
<organism evidence="3 4">
    <name type="scientific">Deinococcus carri</name>
    <dbReference type="NCBI Taxonomy" id="1211323"/>
    <lineage>
        <taxon>Bacteria</taxon>
        <taxon>Thermotogati</taxon>
        <taxon>Deinococcota</taxon>
        <taxon>Deinococci</taxon>
        <taxon>Deinococcales</taxon>
        <taxon>Deinococcaceae</taxon>
        <taxon>Deinococcus</taxon>
    </lineage>
</organism>
<keyword evidence="1" id="KW-0853">WD repeat</keyword>
<evidence type="ECO:0000313" key="4">
    <source>
        <dbReference type="Proteomes" id="UP001401887"/>
    </source>
</evidence>
<dbReference type="InterPro" id="IPR015943">
    <property type="entry name" value="WD40/YVTN_repeat-like_dom_sf"/>
</dbReference>
<dbReference type="PROSITE" id="PS50082">
    <property type="entry name" value="WD_REPEATS_2"/>
    <property type="match status" value="1"/>
</dbReference>
<name>A0ABP9WBI5_9DEIO</name>
<dbReference type="Gene3D" id="2.130.10.10">
    <property type="entry name" value="YVTN repeat-like/Quinoprotein amine dehydrogenase"/>
    <property type="match status" value="1"/>
</dbReference>